<reference evidence="4 5" key="1">
    <citation type="submission" date="2023-03" db="EMBL/GenBank/DDBJ databases">
        <title>Isolation and description of six Streptomyces strains from soil environments, able to metabolize different microbial glucans.</title>
        <authorList>
            <person name="Widen T."/>
            <person name="Larsbrink J."/>
        </authorList>
    </citation>
    <scope>NUCLEOTIDE SEQUENCE [LARGE SCALE GENOMIC DNA]</scope>
    <source>
        <strain evidence="4 5">Mut1</strain>
    </source>
</reference>
<dbReference type="InterPro" id="IPR050267">
    <property type="entry name" value="Anti-sigma-factor_SerPK"/>
</dbReference>
<accession>A0ABY9HJ21</accession>
<dbReference type="InterPro" id="IPR003594">
    <property type="entry name" value="HATPase_dom"/>
</dbReference>
<keyword evidence="1" id="KW-0808">Transferase</keyword>
<keyword evidence="4" id="KW-0547">Nucleotide-binding</keyword>
<evidence type="ECO:0000256" key="2">
    <source>
        <dbReference type="SAM" id="MobiDB-lite"/>
    </source>
</evidence>
<dbReference type="Proteomes" id="UP001239522">
    <property type="component" value="Chromosome"/>
</dbReference>
<dbReference type="CDD" id="cd16936">
    <property type="entry name" value="HATPase_RsbW-like"/>
    <property type="match status" value="1"/>
</dbReference>
<dbReference type="InterPro" id="IPR036890">
    <property type="entry name" value="HATPase_C_sf"/>
</dbReference>
<feature type="domain" description="Histidine kinase/HSP90-like ATPase" evidence="3">
    <location>
        <begin position="24"/>
        <end position="135"/>
    </location>
</feature>
<keyword evidence="1" id="KW-0418">Kinase</keyword>
<dbReference type="EMBL" id="CP120997">
    <property type="protein sequence ID" value="WLQ34517.1"/>
    <property type="molecule type" value="Genomic_DNA"/>
</dbReference>
<organism evidence="4 5">
    <name type="scientific">Streptomyces castrisilvae</name>
    <dbReference type="NCBI Taxonomy" id="3033811"/>
    <lineage>
        <taxon>Bacteria</taxon>
        <taxon>Bacillati</taxon>
        <taxon>Actinomycetota</taxon>
        <taxon>Actinomycetes</taxon>
        <taxon>Kitasatosporales</taxon>
        <taxon>Streptomycetaceae</taxon>
        <taxon>Streptomyces</taxon>
    </lineage>
</organism>
<sequence>MSDPRTAPDPPSPEAITEAVPPPAKAADARAAAAAFVESLDPPPSPSAVQDLLLLASELVTNAVRHAGAVTALAFGADEKALYVQVADPSPDRPRRRVPDMTGAAGGFGWPLVLKLARKVTVRNHMGQGKIISATMAR</sequence>
<dbReference type="GO" id="GO:0005524">
    <property type="term" value="F:ATP binding"/>
    <property type="evidence" value="ECO:0007669"/>
    <property type="project" value="UniProtKB-KW"/>
</dbReference>
<keyword evidence="4" id="KW-0067">ATP-binding</keyword>
<dbReference type="PANTHER" id="PTHR35526">
    <property type="entry name" value="ANTI-SIGMA-F FACTOR RSBW-RELATED"/>
    <property type="match status" value="1"/>
</dbReference>
<dbReference type="Gene3D" id="3.30.565.10">
    <property type="entry name" value="Histidine kinase-like ATPase, C-terminal domain"/>
    <property type="match status" value="1"/>
</dbReference>
<evidence type="ECO:0000256" key="1">
    <source>
        <dbReference type="ARBA" id="ARBA00022527"/>
    </source>
</evidence>
<dbReference type="SUPFAM" id="SSF55874">
    <property type="entry name" value="ATPase domain of HSP90 chaperone/DNA topoisomerase II/histidine kinase"/>
    <property type="match status" value="1"/>
</dbReference>
<dbReference type="RefSeq" id="WP_306054741.1">
    <property type="nucleotide sequence ID" value="NZ_CP120997.1"/>
</dbReference>
<dbReference type="PANTHER" id="PTHR35526:SF3">
    <property type="entry name" value="ANTI-SIGMA-F FACTOR RSBW"/>
    <property type="match status" value="1"/>
</dbReference>
<evidence type="ECO:0000313" key="4">
    <source>
        <dbReference type="EMBL" id="WLQ34517.1"/>
    </source>
</evidence>
<keyword evidence="5" id="KW-1185">Reference proteome</keyword>
<proteinExistence type="predicted"/>
<feature type="region of interest" description="Disordered" evidence="2">
    <location>
        <begin position="1"/>
        <end position="24"/>
    </location>
</feature>
<evidence type="ECO:0000259" key="3">
    <source>
        <dbReference type="Pfam" id="PF13581"/>
    </source>
</evidence>
<gene>
    <name evidence="4" type="ORF">P8A18_14210</name>
</gene>
<protein>
    <submittedName>
        <fullName evidence="4">ATP-binding protein</fullName>
    </submittedName>
</protein>
<keyword evidence="1" id="KW-0723">Serine/threonine-protein kinase</keyword>
<evidence type="ECO:0000313" key="5">
    <source>
        <dbReference type="Proteomes" id="UP001239522"/>
    </source>
</evidence>
<dbReference type="Pfam" id="PF13581">
    <property type="entry name" value="HATPase_c_2"/>
    <property type="match status" value="1"/>
</dbReference>
<name>A0ABY9HJ21_9ACTN</name>